<organism evidence="1">
    <name type="scientific">Salix viminalis</name>
    <name type="common">Common osier</name>
    <name type="synonym">Basket willow</name>
    <dbReference type="NCBI Taxonomy" id="40686"/>
    <lineage>
        <taxon>Eukaryota</taxon>
        <taxon>Viridiplantae</taxon>
        <taxon>Streptophyta</taxon>
        <taxon>Embryophyta</taxon>
        <taxon>Tracheophyta</taxon>
        <taxon>Spermatophyta</taxon>
        <taxon>Magnoliopsida</taxon>
        <taxon>eudicotyledons</taxon>
        <taxon>Gunneridae</taxon>
        <taxon>Pentapetalae</taxon>
        <taxon>rosids</taxon>
        <taxon>fabids</taxon>
        <taxon>Malpighiales</taxon>
        <taxon>Salicaceae</taxon>
        <taxon>Saliceae</taxon>
        <taxon>Salix</taxon>
    </lineage>
</organism>
<reference evidence="1" key="1">
    <citation type="submission" date="2019-03" db="EMBL/GenBank/DDBJ databases">
        <authorList>
            <person name="Mank J."/>
            <person name="Almeida P."/>
        </authorList>
    </citation>
    <scope>NUCLEOTIDE SEQUENCE</scope>
    <source>
        <strain evidence="1">78183</strain>
    </source>
</reference>
<protein>
    <submittedName>
        <fullName evidence="1">Uncharacterized protein</fullName>
    </submittedName>
</protein>
<name>A0A6N2ME55_SALVM</name>
<dbReference type="EMBL" id="CAADRP010001785">
    <property type="protein sequence ID" value="VFU52261.1"/>
    <property type="molecule type" value="Genomic_DNA"/>
</dbReference>
<gene>
    <name evidence="1" type="ORF">SVIM_LOCUS357252</name>
</gene>
<dbReference type="AlphaFoldDB" id="A0A6N2ME55"/>
<sequence>MEAELKEILNDLDSLKQFLPDPSSIHMFLGLHDKTVIPIFSTSRAPLKYCVLLHILRGMGICSQQHHYLDRN</sequence>
<proteinExistence type="predicted"/>
<evidence type="ECO:0000313" key="1">
    <source>
        <dbReference type="EMBL" id="VFU52261.1"/>
    </source>
</evidence>
<accession>A0A6N2ME55</accession>